<keyword evidence="3 6" id="KW-0717">Septation</keyword>
<dbReference type="EMBL" id="VFRP01000004">
    <property type="protein sequence ID" value="TPE52035.1"/>
    <property type="molecule type" value="Genomic_DNA"/>
</dbReference>
<evidence type="ECO:0000256" key="4">
    <source>
        <dbReference type="ARBA" id="ARBA00023306"/>
    </source>
</evidence>
<keyword evidence="2 6" id="KW-0132">Cell division</keyword>
<evidence type="ECO:0000256" key="1">
    <source>
        <dbReference type="ARBA" id="ARBA00006291"/>
    </source>
</evidence>
<evidence type="ECO:0000256" key="7">
    <source>
        <dbReference type="SAM" id="MobiDB-lite"/>
    </source>
</evidence>
<dbReference type="InterPro" id="IPR013033">
    <property type="entry name" value="MinC"/>
</dbReference>
<dbReference type="Pfam" id="PF05209">
    <property type="entry name" value="MinC_N"/>
    <property type="match status" value="1"/>
</dbReference>
<feature type="region of interest" description="Disordered" evidence="7">
    <location>
        <begin position="127"/>
        <end position="165"/>
    </location>
</feature>
<proteinExistence type="inferred from homology"/>
<keyword evidence="11" id="KW-1185">Reference proteome</keyword>
<dbReference type="AlphaFoldDB" id="A0A501WUP3"/>
<dbReference type="GO" id="GO:0000917">
    <property type="term" value="P:division septum assembly"/>
    <property type="evidence" value="ECO:0007669"/>
    <property type="project" value="UniProtKB-KW"/>
</dbReference>
<evidence type="ECO:0000256" key="6">
    <source>
        <dbReference type="HAMAP-Rule" id="MF_00267"/>
    </source>
</evidence>
<dbReference type="Gene3D" id="2.160.20.70">
    <property type="match status" value="1"/>
</dbReference>
<evidence type="ECO:0000313" key="10">
    <source>
        <dbReference type="EMBL" id="TPE52035.1"/>
    </source>
</evidence>
<accession>A0A501WUP3</accession>
<dbReference type="PANTHER" id="PTHR34108:SF1">
    <property type="entry name" value="SEPTUM SITE-DETERMINING PROTEIN MINC"/>
    <property type="match status" value="1"/>
</dbReference>
<comment type="similarity">
    <text evidence="1 6">Belongs to the MinC family.</text>
</comment>
<dbReference type="GO" id="GO:0000902">
    <property type="term" value="P:cell morphogenesis"/>
    <property type="evidence" value="ECO:0007669"/>
    <property type="project" value="InterPro"/>
</dbReference>
<organism evidence="10 11">
    <name type="scientific">Amaricoccus solimangrovi</name>
    <dbReference type="NCBI Taxonomy" id="2589815"/>
    <lineage>
        <taxon>Bacteria</taxon>
        <taxon>Pseudomonadati</taxon>
        <taxon>Pseudomonadota</taxon>
        <taxon>Alphaproteobacteria</taxon>
        <taxon>Rhodobacterales</taxon>
        <taxon>Paracoccaceae</taxon>
        <taxon>Amaricoccus</taxon>
    </lineage>
</organism>
<dbReference type="NCBIfam" id="TIGR01222">
    <property type="entry name" value="minC"/>
    <property type="match status" value="1"/>
</dbReference>
<evidence type="ECO:0000256" key="2">
    <source>
        <dbReference type="ARBA" id="ARBA00022618"/>
    </source>
</evidence>
<dbReference type="InterPro" id="IPR036145">
    <property type="entry name" value="MinC_C_sf"/>
</dbReference>
<dbReference type="InterPro" id="IPR005526">
    <property type="entry name" value="Septum_form_inhib_MinC_C"/>
</dbReference>
<feature type="domain" description="Septum formation inhibitor MinC C-terminal" evidence="8">
    <location>
        <begin position="169"/>
        <end position="268"/>
    </location>
</feature>
<dbReference type="OrthoDB" id="9794530at2"/>
<evidence type="ECO:0000313" key="11">
    <source>
        <dbReference type="Proteomes" id="UP000319255"/>
    </source>
</evidence>
<dbReference type="InterPro" id="IPR016098">
    <property type="entry name" value="CAP/MinC_C"/>
</dbReference>
<evidence type="ECO:0000256" key="5">
    <source>
        <dbReference type="ARBA" id="ARBA00025606"/>
    </source>
</evidence>
<protein>
    <recommendedName>
        <fullName evidence="6">Probable septum site-determining protein MinC</fullName>
    </recommendedName>
</protein>
<evidence type="ECO:0000259" key="8">
    <source>
        <dbReference type="Pfam" id="PF03775"/>
    </source>
</evidence>
<dbReference type="Gene3D" id="3.30.70.260">
    <property type="match status" value="1"/>
</dbReference>
<dbReference type="InterPro" id="IPR007874">
    <property type="entry name" value="MinC_N"/>
</dbReference>
<feature type="domain" description="Septum formation inhibitor MinC N-terminal" evidence="9">
    <location>
        <begin position="29"/>
        <end position="99"/>
    </location>
</feature>
<evidence type="ECO:0000256" key="3">
    <source>
        <dbReference type="ARBA" id="ARBA00023210"/>
    </source>
</evidence>
<dbReference type="SUPFAM" id="SSF63848">
    <property type="entry name" value="Cell-division inhibitor MinC, C-terminal domain"/>
    <property type="match status" value="1"/>
</dbReference>
<keyword evidence="4 6" id="KW-0131">Cell cycle</keyword>
<sequence>MSEQTGLQVRSLNPEVDGSPVSVADRPLQVRGRSFTAVVLKLNGAADAGFYGALESLMRQAPHFFVNAPLVIDLAEAPGLTEKADFVKLVRDMRARRLSVIGVQNGTADQDIAAFGAGLVCLQGGRDAQVPRGGQPSKAEDAAEETRGPKARAPEPAQPEPEAASATIVVTEPVRSGQRIFADRGDLIVMAPVSSGAELIAHGNIHVYGPLRGRALAGVNGDKTARIFVQSLEAELVAIAGLYQTSDDLDPSVRRGRVQAFLRDDTLCFEPLK</sequence>
<comment type="caution">
    <text evidence="10">The sequence shown here is derived from an EMBL/GenBank/DDBJ whole genome shotgun (WGS) entry which is preliminary data.</text>
</comment>
<gene>
    <name evidence="6 10" type="primary">minC</name>
    <name evidence="10" type="ORF">FJM51_06285</name>
</gene>
<dbReference type="Pfam" id="PF03775">
    <property type="entry name" value="MinC_C"/>
    <property type="match status" value="1"/>
</dbReference>
<dbReference type="GO" id="GO:0051302">
    <property type="term" value="P:regulation of cell division"/>
    <property type="evidence" value="ECO:0007669"/>
    <property type="project" value="InterPro"/>
</dbReference>
<dbReference type="HAMAP" id="MF_00267">
    <property type="entry name" value="MinC"/>
    <property type="match status" value="1"/>
</dbReference>
<comment type="function">
    <text evidence="5 6">Cell division inhibitor that blocks the formation of polar Z ring septums. Rapidly oscillates between the poles of the cell to destabilize FtsZ filaments that have formed before they mature into polar Z rings. Prevents FtsZ polymerization.</text>
</comment>
<evidence type="ECO:0000259" key="9">
    <source>
        <dbReference type="Pfam" id="PF05209"/>
    </source>
</evidence>
<dbReference type="PANTHER" id="PTHR34108">
    <property type="entry name" value="SEPTUM SITE-DETERMINING PROTEIN MINC"/>
    <property type="match status" value="1"/>
</dbReference>
<dbReference type="GO" id="GO:1901891">
    <property type="term" value="P:regulation of cell septum assembly"/>
    <property type="evidence" value="ECO:0007669"/>
    <property type="project" value="InterPro"/>
</dbReference>
<name>A0A501WUP3_9RHOB</name>
<feature type="compositionally biased region" description="Basic and acidic residues" evidence="7">
    <location>
        <begin position="138"/>
        <end position="148"/>
    </location>
</feature>
<dbReference type="Proteomes" id="UP000319255">
    <property type="component" value="Unassembled WGS sequence"/>
</dbReference>
<reference evidence="10 11" key="1">
    <citation type="submission" date="2019-06" db="EMBL/GenBank/DDBJ databases">
        <title>A novel bacterium of genus Amaricoccus, isolated from marine sediment.</title>
        <authorList>
            <person name="Huang H."/>
            <person name="Mo K."/>
            <person name="Hu Y."/>
        </authorList>
    </citation>
    <scope>NUCLEOTIDE SEQUENCE [LARGE SCALE GENOMIC DNA]</scope>
    <source>
        <strain evidence="10 11">HB172011</strain>
    </source>
</reference>
<comment type="subunit">
    <text evidence="6">Interacts with MinD and FtsZ.</text>
</comment>